<keyword evidence="2" id="KW-1185">Reference proteome</keyword>
<evidence type="ECO:0000313" key="2">
    <source>
        <dbReference type="Proteomes" id="UP000182486"/>
    </source>
</evidence>
<dbReference type="RefSeq" id="WP_071809211.1">
    <property type="nucleotide sequence ID" value="NZ_MEIA01000479.1"/>
</dbReference>
<dbReference type="AlphaFoldDB" id="A0A1K0FZ55"/>
<dbReference type="EMBL" id="MEIA01000479">
    <property type="protein sequence ID" value="OJF10346.1"/>
    <property type="molecule type" value="Genomic_DNA"/>
</dbReference>
<proteinExistence type="predicted"/>
<comment type="caution">
    <text evidence="1">The sequence shown here is derived from an EMBL/GenBank/DDBJ whole genome shotgun (WGS) entry which is preliminary data.</text>
</comment>
<sequence>MSDVVQSGGCGCCGTAVADSVSQVEADESAPRTRFVAGARQLSIDGNDLADLMVLFDAGDCAAVQQRMAQIVNALLAAAELRVVEQIEQAARIQSEAGGHLPGLSPVAADLQTEATEPAALVARLQGAAHRLAQPPAGGAACGADCPCVTAASAVTAVRIPAARAALTGGATDGAADGPDLVCTIDGGIDAMYGRINEWQAVIERATGREPADGGVTLTFEHHPAMTVELARLVAAEYACCSFFTFTLTVGPAGMRFRVTAPPEASDVVTAVFGTATPAGARS</sequence>
<organism evidence="1 2">
    <name type="scientific">Couchioplanes caeruleus subsp. caeruleus</name>
    <dbReference type="NCBI Taxonomy" id="56427"/>
    <lineage>
        <taxon>Bacteria</taxon>
        <taxon>Bacillati</taxon>
        <taxon>Actinomycetota</taxon>
        <taxon>Actinomycetes</taxon>
        <taxon>Micromonosporales</taxon>
        <taxon>Micromonosporaceae</taxon>
        <taxon>Couchioplanes</taxon>
    </lineage>
</organism>
<evidence type="ECO:0000313" key="1">
    <source>
        <dbReference type="EMBL" id="OJF10346.1"/>
    </source>
</evidence>
<gene>
    <name evidence="1" type="ORF">BG844_32395</name>
</gene>
<reference evidence="1 2" key="1">
    <citation type="submission" date="2016-09" db="EMBL/GenBank/DDBJ databases">
        <title>Couchioplanes caeruleus draft genome sequence.</title>
        <authorList>
            <person name="Sheehan J."/>
            <person name="Caffrey P."/>
        </authorList>
    </citation>
    <scope>NUCLEOTIDE SEQUENCE [LARGE SCALE GENOMIC DNA]</scope>
    <source>
        <strain evidence="1 2">DSM 43634</strain>
    </source>
</reference>
<name>A0A1K0FZ55_9ACTN</name>
<protein>
    <submittedName>
        <fullName evidence="1">Uncharacterized protein</fullName>
    </submittedName>
</protein>
<dbReference type="Proteomes" id="UP000182486">
    <property type="component" value="Unassembled WGS sequence"/>
</dbReference>
<accession>A0A1K0FZ55</accession>